<organism evidence="2 3">
    <name type="scientific">Rhodopseudomonas telluris</name>
    <dbReference type="NCBI Taxonomy" id="644215"/>
    <lineage>
        <taxon>Bacteria</taxon>
        <taxon>Pseudomonadati</taxon>
        <taxon>Pseudomonadota</taxon>
        <taxon>Alphaproteobacteria</taxon>
        <taxon>Hyphomicrobiales</taxon>
        <taxon>Nitrobacteraceae</taxon>
        <taxon>Rhodopseudomonas</taxon>
    </lineage>
</organism>
<dbReference type="EMBL" id="JBHLWM010000005">
    <property type="protein sequence ID" value="MFC0241944.1"/>
    <property type="molecule type" value="Genomic_DNA"/>
</dbReference>
<feature type="compositionally biased region" description="Basic and acidic residues" evidence="1">
    <location>
        <begin position="99"/>
        <end position="108"/>
    </location>
</feature>
<evidence type="ECO:0008006" key="4">
    <source>
        <dbReference type="Google" id="ProtNLM"/>
    </source>
</evidence>
<evidence type="ECO:0000313" key="3">
    <source>
        <dbReference type="Proteomes" id="UP001589775"/>
    </source>
</evidence>
<sequence>MRLDRTSLDVTRPALRVWLKSALCLCALVMIVFGTVSVASAASDAPRHQLEFVKTPPAVPAPSVSDEPEITITDSAQALTPSSTRSIACDESIRVRLPLDEPMLDRSEPPQLRPPIGT</sequence>
<dbReference type="RefSeq" id="WP_378389322.1">
    <property type="nucleotide sequence ID" value="NZ_JBHLWM010000005.1"/>
</dbReference>
<feature type="region of interest" description="Disordered" evidence="1">
    <location>
        <begin position="99"/>
        <end position="118"/>
    </location>
</feature>
<evidence type="ECO:0000256" key="1">
    <source>
        <dbReference type="SAM" id="MobiDB-lite"/>
    </source>
</evidence>
<dbReference type="Proteomes" id="UP001589775">
    <property type="component" value="Unassembled WGS sequence"/>
</dbReference>
<accession>A0ABV6EUR6</accession>
<keyword evidence="3" id="KW-1185">Reference proteome</keyword>
<comment type="caution">
    <text evidence="2">The sequence shown here is derived from an EMBL/GenBank/DDBJ whole genome shotgun (WGS) entry which is preliminary data.</text>
</comment>
<evidence type="ECO:0000313" key="2">
    <source>
        <dbReference type="EMBL" id="MFC0241944.1"/>
    </source>
</evidence>
<gene>
    <name evidence="2" type="ORF">ACFFJ6_15750</name>
</gene>
<proteinExistence type="predicted"/>
<protein>
    <recommendedName>
        <fullName evidence="4">Secreted protein</fullName>
    </recommendedName>
</protein>
<reference evidence="2 3" key="1">
    <citation type="submission" date="2024-09" db="EMBL/GenBank/DDBJ databases">
        <authorList>
            <person name="Sun Q."/>
            <person name="Mori K."/>
        </authorList>
    </citation>
    <scope>NUCLEOTIDE SEQUENCE [LARGE SCALE GENOMIC DNA]</scope>
    <source>
        <strain evidence="2 3">KCTC 23279</strain>
    </source>
</reference>
<name>A0ABV6EUR6_9BRAD</name>